<evidence type="ECO:0000256" key="1">
    <source>
        <dbReference type="ARBA" id="ARBA00005054"/>
    </source>
</evidence>
<reference evidence="6 7" key="1">
    <citation type="submission" date="2010-04" db="EMBL/GenBank/DDBJ databases">
        <authorList>
            <person name="Qin X."/>
            <person name="Bachman B."/>
            <person name="Battles P."/>
            <person name="Bell A."/>
            <person name="Bess C."/>
            <person name="Bickham C."/>
            <person name="Chaboub L."/>
            <person name="Chen D."/>
            <person name="Coyle M."/>
            <person name="Deiros D.R."/>
            <person name="Dinh H."/>
            <person name="Forbes L."/>
            <person name="Fowler G."/>
            <person name="Francisco L."/>
            <person name="Fu Q."/>
            <person name="Gubbala S."/>
            <person name="Hale W."/>
            <person name="Han Y."/>
            <person name="Hemphill L."/>
            <person name="Highlander S.K."/>
            <person name="Hirani K."/>
            <person name="Hogues M."/>
            <person name="Jackson L."/>
            <person name="Jakkamsetti A."/>
            <person name="Javaid M."/>
            <person name="Jiang H."/>
            <person name="Korchina V."/>
            <person name="Kovar C."/>
            <person name="Lara F."/>
            <person name="Lee S."/>
            <person name="Mata R."/>
            <person name="Mathew T."/>
            <person name="Moen C."/>
            <person name="Morales K."/>
            <person name="Munidasa M."/>
            <person name="Nazareth L."/>
            <person name="Ngo R."/>
            <person name="Nguyen L."/>
            <person name="Okwuonu G."/>
            <person name="Ongeri F."/>
            <person name="Patil S."/>
            <person name="Petrosino J."/>
            <person name="Pham C."/>
            <person name="Pham P."/>
            <person name="Pu L.-L."/>
            <person name="Puazo M."/>
            <person name="Raj R."/>
            <person name="Reid J."/>
            <person name="Rouhana J."/>
            <person name="Saada N."/>
            <person name="Shang Y."/>
            <person name="Simmons D."/>
            <person name="Thornton R."/>
            <person name="Warren J."/>
            <person name="Weissenberger G."/>
            <person name="Zhang J."/>
            <person name="Zhang L."/>
            <person name="Zhou C."/>
            <person name="Zhu D."/>
            <person name="Muzny D."/>
            <person name="Worley K."/>
            <person name="Gibbs R."/>
        </authorList>
    </citation>
    <scope>NUCLEOTIDE SEQUENCE [LARGE SCALE GENOMIC DNA]</scope>
    <source>
        <strain evidence="7">ATCC 23726 / VPI 4351</strain>
    </source>
</reference>
<sequence>MLIGVLTYNIPHRKTYDTLCLLKARGYKDVIVFATPLHYKKQFKPLYEHRPQLINQISSIKDFCNNLDYKYELIDNFLDIDLKENTKILVCGAGILPDNFIKKYKVINSHPGYIPEVRGLDSLKWAIILEKKIGVTTHLIGDEVDAGYIIEQKEVPIYENDTFHALSQRVYETEICMLVDAIEKSDRNLIYKNGKNTEVHTRMSKEIEKDLLKKFEELKI</sequence>
<evidence type="ECO:0000256" key="4">
    <source>
        <dbReference type="ARBA" id="ARBA00022755"/>
    </source>
</evidence>
<keyword evidence="4" id="KW-0658">Purine biosynthesis</keyword>
<evidence type="ECO:0000256" key="3">
    <source>
        <dbReference type="ARBA" id="ARBA00022679"/>
    </source>
</evidence>
<keyword evidence="3 6" id="KW-0808">Transferase</keyword>
<name>D5RFG8_FUSN2</name>
<comment type="caution">
    <text evidence="6">The sequence shown here is derived from an EMBL/GenBank/DDBJ whole genome shotgun (WGS) entry which is preliminary data.</text>
</comment>
<organism evidence="6 7">
    <name type="scientific">Fusobacterium nucleatum subsp. nucleatum (strain ATCC 23726 / VPI 4351)</name>
    <dbReference type="NCBI Taxonomy" id="525283"/>
    <lineage>
        <taxon>Bacteria</taxon>
        <taxon>Fusobacteriati</taxon>
        <taxon>Fusobacteriota</taxon>
        <taxon>Fusobacteriia</taxon>
        <taxon>Fusobacteriales</taxon>
        <taxon>Fusobacteriaceae</taxon>
        <taxon>Fusobacterium</taxon>
    </lineage>
</organism>
<dbReference type="GO" id="GO:0004644">
    <property type="term" value="F:phosphoribosylglycinamide formyltransferase activity"/>
    <property type="evidence" value="ECO:0007669"/>
    <property type="project" value="UniProtKB-EC"/>
</dbReference>
<dbReference type="RefSeq" id="WP_005904194.1">
    <property type="nucleotide sequence ID" value="NZ_ADVK01000055.1"/>
</dbReference>
<dbReference type="EMBL" id="ADVK01000055">
    <property type="protein sequence ID" value="EFG94432.1"/>
    <property type="molecule type" value="Genomic_DNA"/>
</dbReference>
<evidence type="ECO:0000313" key="6">
    <source>
        <dbReference type="EMBL" id="EFG94432.1"/>
    </source>
</evidence>
<dbReference type="Proteomes" id="UP000003643">
    <property type="component" value="Unassembled WGS sequence"/>
</dbReference>
<dbReference type="AlphaFoldDB" id="D5RFG8"/>
<dbReference type="GO" id="GO:0006189">
    <property type="term" value="P:'de novo' IMP biosynthetic process"/>
    <property type="evidence" value="ECO:0007669"/>
    <property type="project" value="TreeGrafter"/>
</dbReference>
<dbReference type="EC" id="2.1.2.2" evidence="2"/>
<dbReference type="PANTHER" id="PTHR43369:SF2">
    <property type="entry name" value="PHOSPHORIBOSYLGLYCINAMIDE FORMYLTRANSFERASE"/>
    <property type="match status" value="1"/>
</dbReference>
<evidence type="ECO:0000256" key="2">
    <source>
        <dbReference type="ARBA" id="ARBA00012254"/>
    </source>
</evidence>
<dbReference type="PANTHER" id="PTHR43369">
    <property type="entry name" value="PHOSPHORIBOSYLGLYCINAMIDE FORMYLTRANSFERASE"/>
    <property type="match status" value="1"/>
</dbReference>
<proteinExistence type="predicted"/>
<dbReference type="Gene3D" id="3.40.50.170">
    <property type="entry name" value="Formyl transferase, N-terminal domain"/>
    <property type="match status" value="1"/>
</dbReference>
<accession>D5RFG8</accession>
<dbReference type="InterPro" id="IPR036477">
    <property type="entry name" value="Formyl_transf_N_sf"/>
</dbReference>
<dbReference type="GO" id="GO:0005737">
    <property type="term" value="C:cytoplasm"/>
    <property type="evidence" value="ECO:0007669"/>
    <property type="project" value="TreeGrafter"/>
</dbReference>
<dbReference type="Pfam" id="PF00551">
    <property type="entry name" value="Formyl_trans_N"/>
    <property type="match status" value="1"/>
</dbReference>
<gene>
    <name evidence="6" type="primary">purN</name>
    <name evidence="6" type="ORF">HMPREF0397_1953</name>
</gene>
<dbReference type="SUPFAM" id="SSF53328">
    <property type="entry name" value="Formyltransferase"/>
    <property type="match status" value="1"/>
</dbReference>
<comment type="pathway">
    <text evidence="1">Purine metabolism; IMP biosynthesis via de novo pathway; N(2)-formyl-N(1)-(5-phospho-D-ribosyl)glycinamide from N(1)-(5-phospho-D-ribosyl)glycinamide (10-formyl THF route): step 1/1.</text>
</comment>
<feature type="domain" description="Formyl transferase N-terminal" evidence="5">
    <location>
        <begin position="88"/>
        <end position="182"/>
    </location>
</feature>
<evidence type="ECO:0000259" key="5">
    <source>
        <dbReference type="Pfam" id="PF00551"/>
    </source>
</evidence>
<dbReference type="InterPro" id="IPR002376">
    <property type="entry name" value="Formyl_transf_N"/>
</dbReference>
<protein>
    <recommendedName>
        <fullName evidence="2">phosphoribosylglycinamide formyltransferase 1</fullName>
        <ecNumber evidence="2">2.1.2.2</ecNumber>
    </recommendedName>
</protein>
<evidence type="ECO:0000313" key="7">
    <source>
        <dbReference type="Proteomes" id="UP000003643"/>
    </source>
</evidence>